<evidence type="ECO:0000313" key="1">
    <source>
        <dbReference type="EMBL" id="CDH18323.1"/>
    </source>
</evidence>
<accession>A0A077PBH4</accession>
<dbReference type="HOGENOM" id="CLU_2940854_0_0_6"/>
<evidence type="ECO:0000313" key="2">
    <source>
        <dbReference type="Proteomes" id="UP000028500"/>
    </source>
</evidence>
<reference evidence="1" key="1">
    <citation type="submission" date="2013-07" db="EMBL/GenBank/DDBJ databases">
        <title>Sub-species coevolution in mutualistic symbiosis.</title>
        <authorList>
            <person name="Murfin K."/>
            <person name="Klassen J."/>
            <person name="Lee M."/>
            <person name="Forst S."/>
            <person name="Stock P."/>
            <person name="Goodrich-Blair H."/>
        </authorList>
    </citation>
    <scope>NUCLEOTIDE SEQUENCE [LARGE SCALE GENOMIC DNA]</scope>
    <source>
        <strain evidence="1">Kraussei Quebec</strain>
    </source>
</reference>
<name>A0A077PBH4_XENBV</name>
<organism evidence="1 2">
    <name type="scientific">Xenorhabdus bovienii str. kraussei Quebec</name>
    <dbReference type="NCBI Taxonomy" id="1398203"/>
    <lineage>
        <taxon>Bacteria</taxon>
        <taxon>Pseudomonadati</taxon>
        <taxon>Pseudomonadota</taxon>
        <taxon>Gammaproteobacteria</taxon>
        <taxon>Enterobacterales</taxon>
        <taxon>Morganellaceae</taxon>
        <taxon>Xenorhabdus</taxon>
    </lineage>
</organism>
<dbReference type="EMBL" id="CBSY010000015">
    <property type="protein sequence ID" value="CDH18323.1"/>
    <property type="molecule type" value="Genomic_DNA"/>
</dbReference>
<protein>
    <submittedName>
        <fullName evidence="1">Uncharacterized protein</fullName>
    </submittedName>
</protein>
<gene>
    <name evidence="1" type="ORF">XBKQ1_1110043</name>
</gene>
<dbReference type="AlphaFoldDB" id="A0A077PBH4"/>
<comment type="caution">
    <text evidence="1">The sequence shown here is derived from an EMBL/GenBank/DDBJ whole genome shotgun (WGS) entry which is preliminary data.</text>
</comment>
<proteinExistence type="predicted"/>
<keyword evidence="2" id="KW-1185">Reference proteome</keyword>
<sequence>MTVARVANNPITRLQVNFAAGLIAGTTPTTGKEKRSRNAGKLTVLAVLQAMMTIARGCLF</sequence>
<dbReference type="Proteomes" id="UP000028500">
    <property type="component" value="Unassembled WGS sequence"/>
</dbReference>